<name>E2A5Z6_CAMFO</name>
<gene>
    <name evidence="1" type="ORF">EAG_09861</name>
</gene>
<feature type="non-terminal residue" evidence="1">
    <location>
        <position position="53"/>
    </location>
</feature>
<accession>E2A5Z6</accession>
<dbReference type="InParanoid" id="E2A5Z6"/>
<reference evidence="1 2" key="1">
    <citation type="journal article" date="2010" name="Science">
        <title>Genomic comparison of the ants Camponotus floridanus and Harpegnathos saltator.</title>
        <authorList>
            <person name="Bonasio R."/>
            <person name="Zhang G."/>
            <person name="Ye C."/>
            <person name="Mutti N.S."/>
            <person name="Fang X."/>
            <person name="Qin N."/>
            <person name="Donahue G."/>
            <person name="Yang P."/>
            <person name="Li Q."/>
            <person name="Li C."/>
            <person name="Zhang P."/>
            <person name="Huang Z."/>
            <person name="Berger S.L."/>
            <person name="Reinberg D."/>
            <person name="Wang J."/>
            <person name="Liebig J."/>
        </authorList>
    </citation>
    <scope>NUCLEOTIDE SEQUENCE [LARGE SCALE GENOMIC DNA]</scope>
    <source>
        <strain evidence="2">C129</strain>
    </source>
</reference>
<dbReference type="EMBL" id="GL437088">
    <property type="protein sequence ID" value="EFN71143.1"/>
    <property type="molecule type" value="Genomic_DNA"/>
</dbReference>
<feature type="non-terminal residue" evidence="1">
    <location>
        <position position="1"/>
    </location>
</feature>
<dbReference type="OrthoDB" id="7701227at2759"/>
<evidence type="ECO:0000313" key="1">
    <source>
        <dbReference type="EMBL" id="EFN71143.1"/>
    </source>
</evidence>
<keyword evidence="2" id="KW-1185">Reference proteome</keyword>
<dbReference type="Proteomes" id="UP000000311">
    <property type="component" value="Unassembled WGS sequence"/>
</dbReference>
<dbReference type="AlphaFoldDB" id="E2A5Z6"/>
<evidence type="ECO:0000313" key="2">
    <source>
        <dbReference type="Proteomes" id="UP000000311"/>
    </source>
</evidence>
<sequence>VLDVIKNFEVSSNILPTDTIISVSNILQRFLTTQKHINFSDRYILNSFAVSKK</sequence>
<proteinExistence type="predicted"/>
<protein>
    <submittedName>
        <fullName evidence="1">Uncharacterized protein</fullName>
    </submittedName>
</protein>
<organism evidence="2">
    <name type="scientific">Camponotus floridanus</name>
    <name type="common">Florida carpenter ant</name>
    <dbReference type="NCBI Taxonomy" id="104421"/>
    <lineage>
        <taxon>Eukaryota</taxon>
        <taxon>Metazoa</taxon>
        <taxon>Ecdysozoa</taxon>
        <taxon>Arthropoda</taxon>
        <taxon>Hexapoda</taxon>
        <taxon>Insecta</taxon>
        <taxon>Pterygota</taxon>
        <taxon>Neoptera</taxon>
        <taxon>Endopterygota</taxon>
        <taxon>Hymenoptera</taxon>
        <taxon>Apocrita</taxon>
        <taxon>Aculeata</taxon>
        <taxon>Formicoidea</taxon>
        <taxon>Formicidae</taxon>
        <taxon>Formicinae</taxon>
        <taxon>Camponotus</taxon>
    </lineage>
</organism>